<comment type="caution">
    <text evidence="2">The sequence shown here is derived from an EMBL/GenBank/DDBJ whole genome shotgun (WGS) entry which is preliminary data.</text>
</comment>
<gene>
    <name evidence="2" type="ORF">NS359_07720</name>
</gene>
<accession>A0A147DRD2</accession>
<dbReference type="PATRIC" id="fig|465820.4.peg.1635"/>
<organism evidence="2 3">
    <name type="scientific">Curtobacterium oceanosedimentum</name>
    <dbReference type="NCBI Taxonomy" id="465820"/>
    <lineage>
        <taxon>Bacteria</taxon>
        <taxon>Bacillati</taxon>
        <taxon>Actinomycetota</taxon>
        <taxon>Actinomycetes</taxon>
        <taxon>Micrococcales</taxon>
        <taxon>Microbacteriaceae</taxon>
        <taxon>Curtobacterium</taxon>
    </lineage>
</organism>
<protein>
    <recommendedName>
        <fullName evidence="4">Bacterial Pleckstrin homology domain-containing protein</fullName>
    </recommendedName>
</protein>
<evidence type="ECO:0000313" key="2">
    <source>
        <dbReference type="EMBL" id="KTR51986.1"/>
    </source>
</evidence>
<sequence>MERMSHPVHEETVRSGRTMTIIGWAVIATAVGIAALVLAAPAGWQDQPPTASDVGVLVVTLGLTVALGIGSVLMRMTVRVDEVLEVRVRPWWYRRRIAPEQIMAAEVVHMTGGNSGGLGIRLVPGGTAVLLDGGPGVQVTIRGARSLRFRCNEPDAVVEALRARGASTD</sequence>
<dbReference type="AlphaFoldDB" id="A0A147DRD2"/>
<keyword evidence="1" id="KW-0472">Membrane</keyword>
<evidence type="ECO:0008006" key="4">
    <source>
        <dbReference type="Google" id="ProtNLM"/>
    </source>
</evidence>
<proteinExistence type="predicted"/>
<keyword evidence="1" id="KW-1133">Transmembrane helix</keyword>
<name>A0A147DRD2_9MICO</name>
<keyword evidence="1" id="KW-0812">Transmembrane</keyword>
<feature type="transmembrane region" description="Helical" evidence="1">
    <location>
        <begin position="21"/>
        <end position="42"/>
    </location>
</feature>
<reference evidence="2 3" key="1">
    <citation type="journal article" date="2016" name="Front. Microbiol.">
        <title>Genomic Resource of Rice Seed Associated Bacteria.</title>
        <authorList>
            <person name="Midha S."/>
            <person name="Bansal K."/>
            <person name="Sharma S."/>
            <person name="Kumar N."/>
            <person name="Patil P.P."/>
            <person name="Chaudhry V."/>
            <person name="Patil P.B."/>
        </authorList>
    </citation>
    <scope>NUCLEOTIDE SEQUENCE [LARGE SCALE GENOMIC DNA]</scope>
    <source>
        <strain evidence="2 3">NS359</strain>
    </source>
</reference>
<feature type="transmembrane region" description="Helical" evidence="1">
    <location>
        <begin position="54"/>
        <end position="74"/>
    </location>
</feature>
<dbReference type="EMBL" id="LDRC01000039">
    <property type="protein sequence ID" value="KTR51986.1"/>
    <property type="molecule type" value="Genomic_DNA"/>
</dbReference>
<evidence type="ECO:0000313" key="3">
    <source>
        <dbReference type="Proteomes" id="UP000072763"/>
    </source>
</evidence>
<dbReference type="Proteomes" id="UP000072763">
    <property type="component" value="Unassembled WGS sequence"/>
</dbReference>
<evidence type="ECO:0000256" key="1">
    <source>
        <dbReference type="SAM" id="Phobius"/>
    </source>
</evidence>